<organism evidence="1 2">
    <name type="scientific">Moraxella tetraodonis</name>
    <dbReference type="NCBI Taxonomy" id="2767221"/>
    <lineage>
        <taxon>Bacteria</taxon>
        <taxon>Pseudomonadati</taxon>
        <taxon>Pseudomonadota</taxon>
        <taxon>Gammaproteobacteria</taxon>
        <taxon>Moraxellales</taxon>
        <taxon>Moraxellaceae</taxon>
        <taxon>Moraxella</taxon>
    </lineage>
</organism>
<dbReference type="Proteomes" id="UP001139238">
    <property type="component" value="Unassembled WGS sequence"/>
</dbReference>
<name>A0A9X2A553_9GAMM</name>
<proteinExistence type="predicted"/>
<accession>A0A9X2A553</accession>
<gene>
    <name evidence="1" type="ORF">H9W84_11050</name>
</gene>
<comment type="caution">
    <text evidence="1">The sequence shown here is derived from an EMBL/GenBank/DDBJ whole genome shotgun (WGS) entry which is preliminary data.</text>
</comment>
<evidence type="ECO:0000313" key="1">
    <source>
        <dbReference type="EMBL" id="MCG8148652.1"/>
    </source>
</evidence>
<sequence>MLNLNEITAFPQEVIEKIGFYVYRLLDPRNGETFYVGKGKGNRVFNHSKLVKETLLAEEAKKSEDEVPETSDDLKFETINRILKAGLEPIVIIHRHGMDEATAFHVEDALMDAYPSLANKVAGHGNSEIGTMHVKDLIDKYKVEEADFGNDKVILININASFAEEKSVYDAVRFAWRINVNKAQQADYILAVSKGVIRGVFIAQEWKPAIKDNFPEYDKDVENRYGFKGADAPVDTQQKYLGKRIPDSYRKKGAASPIKYNYS</sequence>
<evidence type="ECO:0008006" key="3">
    <source>
        <dbReference type="Google" id="ProtNLM"/>
    </source>
</evidence>
<keyword evidence="2" id="KW-1185">Reference proteome</keyword>
<dbReference type="CDD" id="cd10440">
    <property type="entry name" value="GIY-YIG_COG3680"/>
    <property type="match status" value="1"/>
</dbReference>
<dbReference type="EMBL" id="JACSYB010000002">
    <property type="protein sequence ID" value="MCG8148652.1"/>
    <property type="molecule type" value="Genomic_DNA"/>
</dbReference>
<dbReference type="Pfam" id="PF22945">
    <property type="entry name" value="LEM-3_GIY-YIG"/>
    <property type="match status" value="1"/>
</dbReference>
<dbReference type="AlphaFoldDB" id="A0A9X2A553"/>
<reference evidence="1" key="1">
    <citation type="submission" date="2021-08" db="EMBL/GenBank/DDBJ databases">
        <title>Complete genome sequence of Moraxella sp strain PS-22.</title>
        <authorList>
            <person name="Das S.K."/>
        </authorList>
    </citation>
    <scope>NUCLEOTIDE SEQUENCE</scope>
    <source>
        <strain evidence="1">PS-22</strain>
    </source>
</reference>
<protein>
    <recommendedName>
        <fullName evidence="3">GIY-YIG domain-containing protein</fullName>
    </recommendedName>
</protein>
<evidence type="ECO:0000313" key="2">
    <source>
        <dbReference type="Proteomes" id="UP001139238"/>
    </source>
</evidence>